<gene>
    <name evidence="2" type="ORF">A3A24_02485</name>
</gene>
<dbReference type="EMBL" id="MHIP01000017">
    <property type="protein sequence ID" value="OGY55044.1"/>
    <property type="molecule type" value="Genomic_DNA"/>
</dbReference>
<comment type="caution">
    <text evidence="2">The sequence shown here is derived from an EMBL/GenBank/DDBJ whole genome shotgun (WGS) entry which is preliminary data.</text>
</comment>
<dbReference type="Proteomes" id="UP000176512">
    <property type="component" value="Unassembled WGS sequence"/>
</dbReference>
<name>A0A1G1YRW8_9BACT</name>
<reference evidence="2 3" key="1">
    <citation type="journal article" date="2016" name="Nat. Commun.">
        <title>Thousands of microbial genomes shed light on interconnected biogeochemical processes in an aquifer system.</title>
        <authorList>
            <person name="Anantharaman K."/>
            <person name="Brown C.T."/>
            <person name="Hug L.A."/>
            <person name="Sharon I."/>
            <person name="Castelle C.J."/>
            <person name="Probst A.J."/>
            <person name="Thomas B.C."/>
            <person name="Singh A."/>
            <person name="Wilkins M.J."/>
            <person name="Karaoz U."/>
            <person name="Brodie E.L."/>
            <person name="Williams K.H."/>
            <person name="Hubbard S.S."/>
            <person name="Banfield J.F."/>
        </authorList>
    </citation>
    <scope>NUCLEOTIDE SEQUENCE [LARGE SCALE GENOMIC DNA]</scope>
</reference>
<dbReference type="Pfam" id="PF18895">
    <property type="entry name" value="T4SS_pilin"/>
    <property type="match status" value="1"/>
</dbReference>
<feature type="transmembrane region" description="Helical" evidence="1">
    <location>
        <begin position="86"/>
        <end position="108"/>
    </location>
</feature>
<evidence type="ECO:0000256" key="1">
    <source>
        <dbReference type="SAM" id="Phobius"/>
    </source>
</evidence>
<dbReference type="AlphaFoldDB" id="A0A1G1YRW8"/>
<feature type="transmembrane region" description="Helical" evidence="1">
    <location>
        <begin position="47"/>
        <end position="65"/>
    </location>
</feature>
<protein>
    <submittedName>
        <fullName evidence="2">Uncharacterized protein</fullName>
    </submittedName>
</protein>
<dbReference type="NCBIfam" id="NF045849">
    <property type="entry name" value="ICE_MMCAP2_0565"/>
    <property type="match status" value="1"/>
</dbReference>
<dbReference type="InterPro" id="IPR043993">
    <property type="entry name" value="T4SS_pilin"/>
</dbReference>
<accession>A0A1G1YRW8</accession>
<keyword evidence="1" id="KW-0812">Transmembrane</keyword>
<evidence type="ECO:0000313" key="2">
    <source>
        <dbReference type="EMBL" id="OGY55044.1"/>
    </source>
</evidence>
<keyword evidence="1" id="KW-0472">Membrane</keyword>
<keyword evidence="1" id="KW-1133">Transmembrane helix</keyword>
<evidence type="ECO:0000313" key="3">
    <source>
        <dbReference type="Proteomes" id="UP000176512"/>
    </source>
</evidence>
<organism evidence="2 3">
    <name type="scientific">Candidatus Buchananbacteria bacterium RIFCSPLOWO2_01_FULL_46_12</name>
    <dbReference type="NCBI Taxonomy" id="1797546"/>
    <lineage>
        <taxon>Bacteria</taxon>
        <taxon>Candidatus Buchananiibacteriota</taxon>
    </lineage>
</organism>
<sequence length="121" mass="12571">MKKLATLATTGAIFTFSALPVLAQYGLPYGTVTGLGTKDLRAGVMGIVNALLGFLGIIAIVIILWGGFRWMTSAGNEEKVGEAKKIITAGIIGLIIIFISYAIATFVITELVTATGATPIP</sequence>
<proteinExistence type="predicted"/>